<evidence type="ECO:0000313" key="9">
    <source>
        <dbReference type="Proteomes" id="UP001054892"/>
    </source>
</evidence>
<evidence type="ECO:0000256" key="3">
    <source>
        <dbReference type="ARBA" id="ARBA00022679"/>
    </source>
</evidence>
<dbReference type="InterPro" id="IPR001525">
    <property type="entry name" value="C5_MeTfrase"/>
</dbReference>
<dbReference type="InterPro" id="IPR050390">
    <property type="entry name" value="C5-Methyltransferase"/>
</dbReference>
<dbReference type="EMBL" id="BQKM01000001">
    <property type="protein sequence ID" value="GJN50804.1"/>
    <property type="molecule type" value="Genomic_DNA"/>
</dbReference>
<feature type="active site" evidence="7">
    <location>
        <position position="77"/>
    </location>
</feature>
<gene>
    <name evidence="8" type="ORF">TUM20286_05560</name>
</gene>
<organism evidence="8 9">
    <name type="scientific">Pseudomonas tohonis</name>
    <dbReference type="NCBI Taxonomy" id="2725477"/>
    <lineage>
        <taxon>Bacteria</taxon>
        <taxon>Pseudomonadati</taxon>
        <taxon>Pseudomonadota</taxon>
        <taxon>Gammaproteobacteria</taxon>
        <taxon>Pseudomonadales</taxon>
        <taxon>Pseudomonadaceae</taxon>
        <taxon>Pseudomonas</taxon>
    </lineage>
</organism>
<reference evidence="8 9" key="1">
    <citation type="submission" date="2021-12" db="EMBL/GenBank/DDBJ databases">
        <title>Characterization of novel class B3 metallo-beta-lactamase from novel Pseudomonas species.</title>
        <authorList>
            <person name="Yamada K."/>
            <person name="Aoki K."/>
            <person name="Ishii Y."/>
        </authorList>
    </citation>
    <scope>NUCLEOTIDE SEQUENCE [LARGE SCALE GENOMIC DNA]</scope>
    <source>
        <strain evidence="8 9">TUM20286</strain>
    </source>
</reference>
<dbReference type="InterPro" id="IPR029063">
    <property type="entry name" value="SAM-dependent_MTases_sf"/>
</dbReference>
<dbReference type="Pfam" id="PF00145">
    <property type="entry name" value="DNA_methylase"/>
    <property type="match status" value="2"/>
</dbReference>
<dbReference type="Gene3D" id="3.40.50.150">
    <property type="entry name" value="Vaccinia Virus protein VP39"/>
    <property type="match status" value="1"/>
</dbReference>
<accession>A0ABQ4VSX1</accession>
<evidence type="ECO:0000256" key="5">
    <source>
        <dbReference type="ARBA" id="ARBA00022747"/>
    </source>
</evidence>
<dbReference type="PANTHER" id="PTHR10629:SF52">
    <property type="entry name" value="DNA (CYTOSINE-5)-METHYLTRANSFERASE 1"/>
    <property type="match status" value="1"/>
</dbReference>
<evidence type="ECO:0000256" key="6">
    <source>
        <dbReference type="ARBA" id="ARBA00047422"/>
    </source>
</evidence>
<dbReference type="SUPFAM" id="SSF53335">
    <property type="entry name" value="S-adenosyl-L-methionine-dependent methyltransferases"/>
    <property type="match status" value="1"/>
</dbReference>
<evidence type="ECO:0000256" key="4">
    <source>
        <dbReference type="ARBA" id="ARBA00022691"/>
    </source>
</evidence>
<comment type="caution">
    <text evidence="8">The sequence shown here is derived from an EMBL/GenBank/DDBJ whole genome shotgun (WGS) entry which is preliminary data.</text>
</comment>
<evidence type="ECO:0000256" key="1">
    <source>
        <dbReference type="ARBA" id="ARBA00011975"/>
    </source>
</evidence>
<sequence>MTITYGSVCSGIEAASVAWHPLGMRAAWFAEIEKFPSAVLAHRWPEVQNLGDMTQLARQVLLEQISAPPVLVGGTPCQDFSVAGMRAGLAGKRGALTIKFVELADAIDHVRPAGDECVVVWENVPGVLSDKANAFGCFLGALVGESDALQPSGGKWTNAGCVYGPRRTAAWRVLDAQYFGLAQRRRRVFVVASARRGFDPAAVLFEPEGQRRDTPPRRGEGQDLAGRAPFGPALQCGCGNILDLSVGPWGCPNCEGEEGPAVEIVAGVPAFGGENQGGSLFQAGALNAHGQRNDFATETYCVQEVAGTLQAAGRTAGSATSQDAWSDLLVPCEQRRTRRLTVTEWERLQGFPDDYTLIPWRGRPAEECPDGPRYKALGNSKAVPVVRWIGQRLLQQLQ</sequence>
<dbReference type="Gene3D" id="3.90.120.10">
    <property type="entry name" value="DNA Methylase, subunit A, domain 2"/>
    <property type="match status" value="1"/>
</dbReference>
<dbReference type="Proteomes" id="UP001054892">
    <property type="component" value="Unassembled WGS sequence"/>
</dbReference>
<dbReference type="PANTHER" id="PTHR10629">
    <property type="entry name" value="CYTOSINE-SPECIFIC METHYLTRANSFERASE"/>
    <property type="match status" value="1"/>
</dbReference>
<protein>
    <recommendedName>
        <fullName evidence="1">DNA (cytosine-5-)-methyltransferase</fullName>
        <ecNumber evidence="1">2.1.1.37</ecNumber>
    </recommendedName>
</protein>
<name>A0ABQ4VSX1_9PSED</name>
<evidence type="ECO:0000256" key="7">
    <source>
        <dbReference type="PROSITE-ProRule" id="PRU01016"/>
    </source>
</evidence>
<keyword evidence="2 7" id="KW-0489">Methyltransferase</keyword>
<dbReference type="EC" id="2.1.1.37" evidence="1"/>
<proteinExistence type="inferred from homology"/>
<evidence type="ECO:0000313" key="8">
    <source>
        <dbReference type="EMBL" id="GJN50804.1"/>
    </source>
</evidence>
<keyword evidence="3 7" id="KW-0808">Transferase</keyword>
<keyword evidence="9" id="KW-1185">Reference proteome</keyword>
<evidence type="ECO:0000256" key="2">
    <source>
        <dbReference type="ARBA" id="ARBA00022603"/>
    </source>
</evidence>
<keyword evidence="5" id="KW-0680">Restriction system</keyword>
<dbReference type="PROSITE" id="PS51679">
    <property type="entry name" value="SAM_MT_C5"/>
    <property type="match status" value="1"/>
</dbReference>
<dbReference type="RefSeq" id="WP_236247047.1">
    <property type="nucleotide sequence ID" value="NZ_BQKM01000001.1"/>
</dbReference>
<comment type="similarity">
    <text evidence="7">Belongs to the class I-like SAM-binding methyltransferase superfamily. C5-methyltransferase family.</text>
</comment>
<comment type="catalytic activity">
    <reaction evidence="6">
        <text>a 2'-deoxycytidine in DNA + S-adenosyl-L-methionine = a 5-methyl-2'-deoxycytidine in DNA + S-adenosyl-L-homocysteine + H(+)</text>
        <dbReference type="Rhea" id="RHEA:13681"/>
        <dbReference type="Rhea" id="RHEA-COMP:11369"/>
        <dbReference type="Rhea" id="RHEA-COMP:11370"/>
        <dbReference type="ChEBI" id="CHEBI:15378"/>
        <dbReference type="ChEBI" id="CHEBI:57856"/>
        <dbReference type="ChEBI" id="CHEBI:59789"/>
        <dbReference type="ChEBI" id="CHEBI:85452"/>
        <dbReference type="ChEBI" id="CHEBI:85454"/>
        <dbReference type="EC" id="2.1.1.37"/>
    </reaction>
</comment>
<keyword evidence="4 7" id="KW-0949">S-adenosyl-L-methionine</keyword>